<accession>A0A1G2QQY3</accession>
<dbReference type="InterPro" id="IPR033138">
    <property type="entry name" value="Cu_oxidase_CS"/>
</dbReference>
<dbReference type="Proteomes" id="UP000179245">
    <property type="component" value="Unassembled WGS sequence"/>
</dbReference>
<gene>
    <name evidence="7" type="ORF">A2117_00375</name>
</gene>
<dbReference type="Gene3D" id="2.60.40.420">
    <property type="entry name" value="Cupredoxins - blue copper proteins"/>
    <property type="match status" value="1"/>
</dbReference>
<name>A0A1G2QQY3_9BACT</name>
<dbReference type="PROSITE" id="PS00079">
    <property type="entry name" value="MULTICOPPER_OXIDASE1"/>
    <property type="match status" value="1"/>
</dbReference>
<keyword evidence="4" id="KW-0186">Copper</keyword>
<evidence type="ECO:0000256" key="2">
    <source>
        <dbReference type="ARBA" id="ARBA00022723"/>
    </source>
</evidence>
<evidence type="ECO:0000256" key="4">
    <source>
        <dbReference type="ARBA" id="ARBA00023008"/>
    </source>
</evidence>
<dbReference type="InterPro" id="IPR028096">
    <property type="entry name" value="EfeO_Cupredoxin"/>
</dbReference>
<keyword evidence="3" id="KW-0249">Electron transport</keyword>
<dbReference type="GO" id="GO:0005507">
    <property type="term" value="F:copper ion binding"/>
    <property type="evidence" value="ECO:0007669"/>
    <property type="project" value="TreeGrafter"/>
</dbReference>
<feature type="transmembrane region" description="Helical" evidence="5">
    <location>
        <begin position="6"/>
        <end position="22"/>
    </location>
</feature>
<protein>
    <recommendedName>
        <fullName evidence="6">EfeO-type cupredoxin-like domain-containing protein</fullName>
    </recommendedName>
</protein>
<comment type="caution">
    <text evidence="7">The sequence shown here is derived from an EMBL/GenBank/DDBJ whole genome shotgun (WGS) entry which is preliminary data.</text>
</comment>
<evidence type="ECO:0000256" key="1">
    <source>
        <dbReference type="ARBA" id="ARBA00022448"/>
    </source>
</evidence>
<sequence length="137" mass="14251">MNKTILIIVGVLIVVVGGYFLLRGAPGPGAQPPIETPLATQSPATGVTEINVSGNEFSFSPASINVKAGERVKITFRNIGRAPHNLVLEGLGITTKTINGGQTDIVEFIAPSAGTYSFFCSIPGHRSAGMEGSLKVE</sequence>
<dbReference type="PROSITE" id="PS00196">
    <property type="entry name" value="COPPER_BLUE"/>
    <property type="match status" value="1"/>
</dbReference>
<evidence type="ECO:0000256" key="3">
    <source>
        <dbReference type="ARBA" id="ARBA00022982"/>
    </source>
</evidence>
<keyword evidence="5" id="KW-0812">Transmembrane</keyword>
<keyword evidence="1" id="KW-0813">Transport</keyword>
<keyword evidence="5" id="KW-1133">Transmembrane helix</keyword>
<dbReference type="InterPro" id="IPR050845">
    <property type="entry name" value="Cu-binding_ET"/>
</dbReference>
<dbReference type="InterPro" id="IPR008972">
    <property type="entry name" value="Cupredoxin"/>
</dbReference>
<dbReference type="PANTHER" id="PTHR38439">
    <property type="entry name" value="AURACYANIN-B"/>
    <property type="match status" value="1"/>
</dbReference>
<organism evidence="7 8">
    <name type="scientific">Candidatus Wildermuthbacteria bacterium GWA2_46_15</name>
    <dbReference type="NCBI Taxonomy" id="1802443"/>
    <lineage>
        <taxon>Bacteria</taxon>
        <taxon>Candidatus Wildermuthiibacteriota</taxon>
    </lineage>
</organism>
<dbReference type="STRING" id="1802443.A2117_00375"/>
<dbReference type="InterPro" id="IPR028871">
    <property type="entry name" value="BlueCu_1_BS"/>
</dbReference>
<evidence type="ECO:0000313" key="7">
    <source>
        <dbReference type="EMBL" id="OHA62301.1"/>
    </source>
</evidence>
<proteinExistence type="predicted"/>
<reference evidence="7 8" key="1">
    <citation type="journal article" date="2016" name="Nat. Commun.">
        <title>Thousands of microbial genomes shed light on interconnected biogeochemical processes in an aquifer system.</title>
        <authorList>
            <person name="Anantharaman K."/>
            <person name="Brown C.T."/>
            <person name="Hug L.A."/>
            <person name="Sharon I."/>
            <person name="Castelle C.J."/>
            <person name="Probst A.J."/>
            <person name="Thomas B.C."/>
            <person name="Singh A."/>
            <person name="Wilkins M.J."/>
            <person name="Karaoz U."/>
            <person name="Brodie E.L."/>
            <person name="Williams K.H."/>
            <person name="Hubbard S.S."/>
            <person name="Banfield J.F."/>
        </authorList>
    </citation>
    <scope>NUCLEOTIDE SEQUENCE [LARGE SCALE GENOMIC DNA]</scope>
</reference>
<evidence type="ECO:0000313" key="8">
    <source>
        <dbReference type="Proteomes" id="UP000179245"/>
    </source>
</evidence>
<dbReference type="EMBL" id="MHTO01000017">
    <property type="protein sequence ID" value="OHA62301.1"/>
    <property type="molecule type" value="Genomic_DNA"/>
</dbReference>
<dbReference type="SUPFAM" id="SSF49503">
    <property type="entry name" value="Cupredoxins"/>
    <property type="match status" value="1"/>
</dbReference>
<evidence type="ECO:0000259" key="6">
    <source>
        <dbReference type="Pfam" id="PF13473"/>
    </source>
</evidence>
<keyword evidence="2" id="KW-0479">Metal-binding</keyword>
<dbReference type="AlphaFoldDB" id="A0A1G2QQY3"/>
<keyword evidence="5" id="KW-0472">Membrane</keyword>
<dbReference type="PANTHER" id="PTHR38439:SF2">
    <property type="entry name" value="OUTER MEMBRANE PROTEIN H.8"/>
    <property type="match status" value="1"/>
</dbReference>
<evidence type="ECO:0000256" key="5">
    <source>
        <dbReference type="SAM" id="Phobius"/>
    </source>
</evidence>
<dbReference type="Pfam" id="PF13473">
    <property type="entry name" value="Cupredoxin_1"/>
    <property type="match status" value="1"/>
</dbReference>
<feature type="domain" description="EfeO-type cupredoxin-like" evidence="6">
    <location>
        <begin position="39"/>
        <end position="124"/>
    </location>
</feature>